<dbReference type="AlphaFoldDB" id="A0A645CVB1"/>
<name>A0A645CVB1_9ZZZZ</name>
<organism evidence="1">
    <name type="scientific">bioreactor metagenome</name>
    <dbReference type="NCBI Taxonomy" id="1076179"/>
    <lineage>
        <taxon>unclassified sequences</taxon>
        <taxon>metagenomes</taxon>
        <taxon>ecological metagenomes</taxon>
    </lineage>
</organism>
<accession>A0A645CVB1</accession>
<reference evidence="1" key="1">
    <citation type="submission" date="2019-08" db="EMBL/GenBank/DDBJ databases">
        <authorList>
            <person name="Kucharzyk K."/>
            <person name="Murdoch R.W."/>
            <person name="Higgins S."/>
            <person name="Loffler F."/>
        </authorList>
    </citation>
    <scope>NUCLEOTIDE SEQUENCE</scope>
</reference>
<evidence type="ECO:0000313" key="1">
    <source>
        <dbReference type="EMBL" id="MPM80642.1"/>
    </source>
</evidence>
<dbReference type="EMBL" id="VSSQ01030211">
    <property type="protein sequence ID" value="MPM80642.1"/>
    <property type="molecule type" value="Genomic_DNA"/>
</dbReference>
<proteinExistence type="predicted"/>
<gene>
    <name evidence="1" type="ORF">SDC9_127692</name>
</gene>
<protein>
    <submittedName>
        <fullName evidence="1">Uncharacterized protein</fullName>
    </submittedName>
</protein>
<dbReference type="Pfam" id="PF13263">
    <property type="entry name" value="PHP_C"/>
    <property type="match status" value="1"/>
</dbReference>
<sequence length="52" mass="5978">MTAGSDCHRPYNVGQAGIIVETLPSDEFSLREMIRTESYQLFTCPERVEKRD</sequence>
<comment type="caution">
    <text evidence="1">The sequence shown here is derived from an EMBL/GenBank/DDBJ whole genome shotgun (WGS) entry which is preliminary data.</text>
</comment>